<reference evidence="6 7" key="1">
    <citation type="submission" date="2017-11" db="EMBL/GenBank/DDBJ databases">
        <title>Bacillus camelliae sp. nov., isolated from pu'er tea.</title>
        <authorList>
            <person name="Niu L."/>
        </authorList>
    </citation>
    <scope>NUCLEOTIDE SEQUENCE [LARGE SCALE GENOMIC DNA]</scope>
    <source>
        <strain evidence="6 7">7578-1</strain>
    </source>
</reference>
<dbReference type="InterPro" id="IPR036390">
    <property type="entry name" value="WH_DNA-bd_sf"/>
</dbReference>
<dbReference type="Proteomes" id="UP000233440">
    <property type="component" value="Unassembled WGS sequence"/>
</dbReference>
<dbReference type="InterPro" id="IPR000847">
    <property type="entry name" value="LysR_HTH_N"/>
</dbReference>
<keyword evidence="3" id="KW-0238">DNA-binding</keyword>
<comment type="similarity">
    <text evidence="1">Belongs to the LysR transcriptional regulatory family.</text>
</comment>
<dbReference type="GO" id="GO:0003700">
    <property type="term" value="F:DNA-binding transcription factor activity"/>
    <property type="evidence" value="ECO:0007669"/>
    <property type="project" value="InterPro"/>
</dbReference>
<dbReference type="PANTHER" id="PTHR30419:SF30">
    <property type="entry name" value="LYSR FAMILY TRANSCRIPTIONAL REGULATOR"/>
    <property type="match status" value="1"/>
</dbReference>
<dbReference type="OrthoDB" id="9803735at2"/>
<dbReference type="PROSITE" id="PS50931">
    <property type="entry name" value="HTH_LYSR"/>
    <property type="match status" value="1"/>
</dbReference>
<dbReference type="CDD" id="cd05466">
    <property type="entry name" value="PBP2_LTTR_substrate"/>
    <property type="match status" value="1"/>
</dbReference>
<dbReference type="FunFam" id="1.10.10.10:FF:000001">
    <property type="entry name" value="LysR family transcriptional regulator"/>
    <property type="match status" value="1"/>
</dbReference>
<gene>
    <name evidence="6" type="ORF">CWO92_13320</name>
</gene>
<evidence type="ECO:0000256" key="1">
    <source>
        <dbReference type="ARBA" id="ARBA00009437"/>
    </source>
</evidence>
<dbReference type="Pfam" id="PF00126">
    <property type="entry name" value="HTH_1"/>
    <property type="match status" value="1"/>
</dbReference>
<dbReference type="InterPro" id="IPR005119">
    <property type="entry name" value="LysR_subst-bd"/>
</dbReference>
<feature type="domain" description="HTH lysR-type" evidence="5">
    <location>
        <begin position="1"/>
        <end position="59"/>
    </location>
</feature>
<name>A0A2N3LJG7_9BACI</name>
<evidence type="ECO:0000256" key="4">
    <source>
        <dbReference type="ARBA" id="ARBA00023163"/>
    </source>
</evidence>
<dbReference type="Gene3D" id="3.40.190.290">
    <property type="match status" value="1"/>
</dbReference>
<sequence>MNLEQLQYIVEVAKSGSLTMAAQKSHITLSAISQSISLLEQELGVTLFTRSRGQSAAPTAEGKVIIEKATDILMKVNELKEEANQFNHTLSGELRIATIPGPTHLLVETVARFKKDFPNVRIEIFEKGPKEIIETILSNKMDIGLMVMDEDFLPKSNDLVFAKVLEGKMVVAVNKESPLSTEKSITPEMLIKETLVLYEDDIILNFMDKNIAKYGEADVLFATNNTFAIENAVEEGIAVTIGLDFSFQKNQRNNPNLITIDLKTRDNKPIPYGWVRHKSKPSSQIAKTFINRLTLDI</sequence>
<proteinExistence type="inferred from homology"/>
<dbReference type="InterPro" id="IPR036388">
    <property type="entry name" value="WH-like_DNA-bd_sf"/>
</dbReference>
<dbReference type="InterPro" id="IPR050950">
    <property type="entry name" value="HTH-type_LysR_regulators"/>
</dbReference>
<dbReference type="PRINTS" id="PR00039">
    <property type="entry name" value="HTHLYSR"/>
</dbReference>
<evidence type="ECO:0000259" key="5">
    <source>
        <dbReference type="PROSITE" id="PS50931"/>
    </source>
</evidence>
<dbReference type="PANTHER" id="PTHR30419">
    <property type="entry name" value="HTH-TYPE TRANSCRIPTIONAL REGULATOR YBHD"/>
    <property type="match status" value="1"/>
</dbReference>
<evidence type="ECO:0000256" key="2">
    <source>
        <dbReference type="ARBA" id="ARBA00023015"/>
    </source>
</evidence>
<dbReference type="SUPFAM" id="SSF46785">
    <property type="entry name" value="Winged helix' DNA-binding domain"/>
    <property type="match status" value="1"/>
</dbReference>
<dbReference type="AlphaFoldDB" id="A0A2N3LJG7"/>
<dbReference type="Gene3D" id="1.10.10.10">
    <property type="entry name" value="Winged helix-like DNA-binding domain superfamily/Winged helix DNA-binding domain"/>
    <property type="match status" value="1"/>
</dbReference>
<dbReference type="GO" id="GO:0003677">
    <property type="term" value="F:DNA binding"/>
    <property type="evidence" value="ECO:0007669"/>
    <property type="project" value="UniProtKB-KW"/>
</dbReference>
<keyword evidence="2" id="KW-0805">Transcription regulation</keyword>
<organism evidence="6 7">
    <name type="scientific">Heyndrickxia camelliae</name>
    <dbReference type="NCBI Taxonomy" id="1707093"/>
    <lineage>
        <taxon>Bacteria</taxon>
        <taxon>Bacillati</taxon>
        <taxon>Bacillota</taxon>
        <taxon>Bacilli</taxon>
        <taxon>Bacillales</taxon>
        <taxon>Bacillaceae</taxon>
        <taxon>Heyndrickxia</taxon>
    </lineage>
</organism>
<dbReference type="SUPFAM" id="SSF53850">
    <property type="entry name" value="Periplasmic binding protein-like II"/>
    <property type="match status" value="1"/>
</dbReference>
<keyword evidence="7" id="KW-1185">Reference proteome</keyword>
<accession>A0A2N3LJG7</accession>
<evidence type="ECO:0000256" key="3">
    <source>
        <dbReference type="ARBA" id="ARBA00023125"/>
    </source>
</evidence>
<dbReference type="Pfam" id="PF03466">
    <property type="entry name" value="LysR_substrate"/>
    <property type="match status" value="1"/>
</dbReference>
<comment type="caution">
    <text evidence="6">The sequence shown here is derived from an EMBL/GenBank/DDBJ whole genome shotgun (WGS) entry which is preliminary data.</text>
</comment>
<dbReference type="EMBL" id="PIQO01000009">
    <property type="protein sequence ID" value="PKR84683.1"/>
    <property type="molecule type" value="Genomic_DNA"/>
</dbReference>
<dbReference type="GO" id="GO:0005829">
    <property type="term" value="C:cytosol"/>
    <property type="evidence" value="ECO:0007669"/>
    <property type="project" value="TreeGrafter"/>
</dbReference>
<protein>
    <submittedName>
        <fullName evidence="6">LysR family transcriptional regulator</fullName>
    </submittedName>
</protein>
<keyword evidence="4" id="KW-0804">Transcription</keyword>
<evidence type="ECO:0000313" key="6">
    <source>
        <dbReference type="EMBL" id="PKR84683.1"/>
    </source>
</evidence>
<dbReference type="RefSeq" id="WP_101354706.1">
    <property type="nucleotide sequence ID" value="NZ_PIQO01000009.1"/>
</dbReference>
<evidence type="ECO:0000313" key="7">
    <source>
        <dbReference type="Proteomes" id="UP000233440"/>
    </source>
</evidence>